<protein>
    <submittedName>
        <fullName evidence="1">Uncharacterized protein</fullName>
    </submittedName>
</protein>
<proteinExistence type="predicted"/>
<reference evidence="1" key="2">
    <citation type="submission" date="2020-08" db="EMBL/GenBank/DDBJ databases">
        <authorList>
            <person name="Chen M."/>
            <person name="Teng W."/>
            <person name="Zhao L."/>
            <person name="Hu C."/>
            <person name="Zhou Y."/>
            <person name="Han B."/>
            <person name="Song L."/>
            <person name="Shu W."/>
        </authorList>
    </citation>
    <scope>NUCLEOTIDE SEQUENCE</scope>
    <source>
        <strain evidence="1">FACHB-1277</strain>
    </source>
</reference>
<comment type="caution">
    <text evidence="1">The sequence shown here is derived from an EMBL/GenBank/DDBJ whole genome shotgun (WGS) entry which is preliminary data.</text>
</comment>
<organism evidence="1 2">
    <name type="scientific">Pseudanabaena cinerea FACHB-1277</name>
    <dbReference type="NCBI Taxonomy" id="2949581"/>
    <lineage>
        <taxon>Bacteria</taxon>
        <taxon>Bacillati</taxon>
        <taxon>Cyanobacteriota</taxon>
        <taxon>Cyanophyceae</taxon>
        <taxon>Pseudanabaenales</taxon>
        <taxon>Pseudanabaenaceae</taxon>
        <taxon>Pseudanabaena</taxon>
        <taxon>Pseudanabaena cinerea</taxon>
    </lineage>
</organism>
<name>A0A926Z5T1_9CYAN</name>
<keyword evidence="2" id="KW-1185">Reference proteome</keyword>
<gene>
    <name evidence="1" type="ORF">H6F44_07325</name>
</gene>
<sequence>MGGSVAGTLVGKGAGSLLESIGQAFPDNLYIEVDGKKAWPSGKYQNINAGDKITPPIQGAFDHPTKVTLKE</sequence>
<reference evidence="1" key="1">
    <citation type="journal article" date="2015" name="ISME J.">
        <title>Draft Genome Sequence of Streptomyces incarnatus NRRL8089, which Produces the Nucleoside Antibiotic Sinefungin.</title>
        <authorList>
            <person name="Oshima K."/>
            <person name="Hattori M."/>
            <person name="Shimizu H."/>
            <person name="Fukuda K."/>
            <person name="Nemoto M."/>
            <person name="Inagaki K."/>
            <person name="Tamura T."/>
        </authorList>
    </citation>
    <scope>NUCLEOTIDE SEQUENCE</scope>
    <source>
        <strain evidence="1">FACHB-1277</strain>
    </source>
</reference>
<dbReference type="Proteomes" id="UP000631421">
    <property type="component" value="Unassembled WGS sequence"/>
</dbReference>
<accession>A0A926Z5T1</accession>
<evidence type="ECO:0000313" key="1">
    <source>
        <dbReference type="EMBL" id="MBD2149932.1"/>
    </source>
</evidence>
<evidence type="ECO:0000313" key="2">
    <source>
        <dbReference type="Proteomes" id="UP000631421"/>
    </source>
</evidence>
<dbReference type="AlphaFoldDB" id="A0A926Z5T1"/>
<dbReference type="EMBL" id="JACJPY010000015">
    <property type="protein sequence ID" value="MBD2149932.1"/>
    <property type="molecule type" value="Genomic_DNA"/>
</dbReference>